<dbReference type="eggNOG" id="KOG3113">
    <property type="taxonomic scope" value="Eukaryota"/>
</dbReference>
<feature type="region of interest" description="Disordered" evidence="4">
    <location>
        <begin position="212"/>
        <end position="233"/>
    </location>
</feature>
<dbReference type="AGR" id="WB:WBGene00007217"/>
<dbReference type="EMBL" id="BX284601">
    <property type="protein sequence ID" value="CAB02700.1"/>
    <property type="molecule type" value="Genomic_DNA"/>
</dbReference>
<dbReference type="UCSC" id="C01A2.5">
    <property type="organism name" value="c. elegans"/>
</dbReference>
<evidence type="ECO:0000256" key="1">
    <source>
        <dbReference type="ARBA" id="ARBA00009885"/>
    </source>
</evidence>
<dbReference type="PANTHER" id="PTHR12775:SF0">
    <property type="entry name" value="REPLICATION TERMINATION FACTOR 2"/>
    <property type="match status" value="1"/>
</dbReference>
<evidence type="ECO:0000313" key="5">
    <source>
        <dbReference type="EMBL" id="CAB02700.1"/>
    </source>
</evidence>
<dbReference type="InParanoid" id="O02209"/>
<dbReference type="STRING" id="6239.C01A2.5.1"/>
<reference evidence="5 6" key="1">
    <citation type="journal article" date="1998" name="Science">
        <title>Genome sequence of the nematode C. elegans: a platform for investigating biology.</title>
        <authorList>
            <consortium name="The C. elegans sequencing consortium"/>
            <person name="Sulson J.E."/>
            <person name="Waterston R."/>
        </authorList>
    </citation>
    <scope>NUCLEOTIDE SEQUENCE [LARGE SCALE GENOMIC DNA]</scope>
    <source>
        <strain evidence="5 6">Bristol N2</strain>
    </source>
</reference>
<dbReference type="GeneID" id="173206"/>
<dbReference type="InterPro" id="IPR027799">
    <property type="entry name" value="Rtf2_RING-finger"/>
</dbReference>
<evidence type="ECO:0000256" key="4">
    <source>
        <dbReference type="SAM" id="MobiDB-lite"/>
    </source>
</evidence>
<dbReference type="FunCoup" id="O02209">
    <property type="interactions" value="3302"/>
</dbReference>
<dbReference type="PaxDb" id="6239-C01A2.5"/>
<feature type="compositionally biased region" description="Low complexity" evidence="4">
    <location>
        <begin position="212"/>
        <end position="225"/>
    </location>
</feature>
<dbReference type="Pfam" id="PF04641">
    <property type="entry name" value="Rtf2"/>
    <property type="match status" value="1"/>
</dbReference>
<dbReference type="RefSeq" id="NP_493355.1">
    <property type="nucleotide sequence ID" value="NM_060954.8"/>
</dbReference>
<keyword evidence="6" id="KW-1185">Reference proteome</keyword>
<evidence type="ECO:0000256" key="3">
    <source>
        <dbReference type="ARBA" id="ARBA00030367"/>
    </source>
</evidence>
<dbReference type="KEGG" id="cel:CELE_C01A2.5"/>
<dbReference type="PIR" id="T18796">
    <property type="entry name" value="T18796"/>
</dbReference>
<dbReference type="PANTHER" id="PTHR12775">
    <property type="entry name" value="PROTEIN C20ORF43 HOMOLOG"/>
    <property type="match status" value="1"/>
</dbReference>
<dbReference type="Proteomes" id="UP000001940">
    <property type="component" value="Chromosome I"/>
</dbReference>
<evidence type="ECO:0000313" key="6">
    <source>
        <dbReference type="Proteomes" id="UP000001940"/>
    </source>
</evidence>
<comment type="similarity">
    <text evidence="1">Belongs to the rtf2 family.</text>
</comment>
<dbReference type="InterPro" id="IPR006735">
    <property type="entry name" value="Rtf2"/>
</dbReference>
<dbReference type="PhylomeDB" id="O02209"/>
<proteinExistence type="evidence at protein level"/>
<dbReference type="Bgee" id="WBGene00007217">
    <property type="expression patterns" value="Expressed in germ line (C elegans) and 4 other cell types or tissues"/>
</dbReference>
<organism evidence="5 6">
    <name type="scientific">Caenorhabditis elegans</name>
    <dbReference type="NCBI Taxonomy" id="6239"/>
    <lineage>
        <taxon>Eukaryota</taxon>
        <taxon>Metazoa</taxon>
        <taxon>Ecdysozoa</taxon>
        <taxon>Nematoda</taxon>
        <taxon>Chromadorea</taxon>
        <taxon>Rhabditida</taxon>
        <taxon>Rhabditina</taxon>
        <taxon>Rhabditomorpha</taxon>
        <taxon>Rhabditoidea</taxon>
        <taxon>Rhabditidae</taxon>
        <taxon>Peloderinae</taxon>
        <taxon>Caenorhabditis</taxon>
    </lineage>
</organism>
<dbReference type="CTD" id="173206"/>
<accession>O02209</accession>
<dbReference type="WormBase" id="C01A2.5">
    <property type="protein sequence ID" value="CE07787"/>
    <property type="gene ID" value="WBGene00007217"/>
    <property type="gene designation" value="tads-1"/>
</dbReference>
<keyword evidence="8" id="KW-1267">Proteomics identification</keyword>
<evidence type="ECO:0007829" key="8">
    <source>
        <dbReference type="PeptideAtlas" id="O02209"/>
    </source>
</evidence>
<name>O02209_CAEEL</name>
<dbReference type="PeptideAtlas" id="O02209"/>
<feature type="compositionally biased region" description="Basic and acidic residues" evidence="4">
    <location>
        <begin position="251"/>
        <end position="261"/>
    </location>
</feature>
<evidence type="ECO:0000256" key="2">
    <source>
        <dbReference type="ARBA" id="ARBA00015157"/>
    </source>
</evidence>
<gene>
    <name evidence="5 7" type="primary">tads-1</name>
    <name evidence="7" type="ORF">C01A2.5</name>
    <name evidence="5" type="ORF">CELE_C01A2.5</name>
</gene>
<feature type="region of interest" description="Disordered" evidence="4">
    <location>
        <begin position="247"/>
        <end position="271"/>
    </location>
</feature>
<dbReference type="HOGENOM" id="CLU_048955_1_1_1"/>
<dbReference type="AlphaFoldDB" id="O02209"/>
<dbReference type="OrthoDB" id="247013at2759"/>
<dbReference type="GO" id="GO:0005634">
    <property type="term" value="C:nucleus"/>
    <property type="evidence" value="ECO:0000318"/>
    <property type="project" value="GO_Central"/>
</dbReference>
<evidence type="ECO:0000313" key="7">
    <source>
        <dbReference type="WormBase" id="C01A2.5"/>
    </source>
</evidence>
<protein>
    <recommendedName>
        <fullName evidence="2">Replication termination factor 2</fullName>
    </recommendedName>
    <alternativeName>
        <fullName evidence="3">Replication termination factor 2 domain-containing protein 1</fullName>
    </alternativeName>
</protein>
<dbReference type="CDD" id="cd16653">
    <property type="entry name" value="RING-like_Rtf2"/>
    <property type="match status" value="1"/>
</dbReference>
<dbReference type="OMA" id="EFRWLHC"/>
<feature type="compositionally biased region" description="Polar residues" evidence="4">
    <location>
        <begin position="262"/>
        <end position="271"/>
    </location>
</feature>
<sequence>MGADGGTIPKRCELVKERKKKEKLDKHVKNATKWRNCQLTQLPLKRPVIACRFGKLYNKEDVINSILSKTISKSASASHIKGPKDFVELKLTLNKDFKRGDVKGDDYNDVNQTEFICPITNVPMNGIQSFLVNWQCGCVYSEKAQQEVKSSNCHVCGGPYDATKMVILNPEPEQLELYKLKWEAEKAEKAAAKKDKAKKTAEKMEAAASLAAGSGGEASSVAPGPSGSGVGKHVDLKKKLEIAKLTGGSTSEKKAEKRKANTDIQSDPTTSDTYKKLFTTCEAAKNKTEGHWVTYNPLYY</sequence>